<sequence length="401" mass="46320">MNHTNDDDWLSSSQQSSSQHYFQTFPPESHFIAQGTLEQLRRSKLTRIWKSVLVSLMKQGSPTVIIQRAETRQTLHQFPIEAVGHVELVEDDALTAGEHRFVIRFAASAEDIVLRCPRNREAARNWVSTLRLVGQLLQTTTPITHVQEDNNLISFDDPVSPMSRVSQPILPLSQQRPLYPQQPPTFHPPQHPQHHNFPLPQQSTFPQQHYQLPQPSWNNRPSQYSHGYAMQAPAMHRPVAVPATRIHSAPVSQQPVRPSPRPNPPVKAQPQSRPLHRSSSAPPDLKTTLQQTKAPSVILTPTQLKERVTRDWALRPPAYQCLRDLSQLLPTLHHNFAFVPHHAYFDKWPKGEKRSMRQVRFFLHPDKWPRDMSTEQTYLLKLLWDVINDAWEAHQQQEQVY</sequence>
<keyword evidence="4" id="KW-1185">Reference proteome</keyword>
<evidence type="ECO:0000313" key="3">
    <source>
        <dbReference type="EMBL" id="GAX11983.1"/>
    </source>
</evidence>
<dbReference type="InterPro" id="IPR036869">
    <property type="entry name" value="J_dom_sf"/>
</dbReference>
<dbReference type="Gene3D" id="1.10.287.110">
    <property type="entry name" value="DnaJ domain"/>
    <property type="match status" value="1"/>
</dbReference>
<dbReference type="PROSITE" id="PS50003">
    <property type="entry name" value="PH_DOMAIN"/>
    <property type="match status" value="1"/>
</dbReference>
<dbReference type="AlphaFoldDB" id="A0A1Z5JDA0"/>
<feature type="compositionally biased region" description="Pro residues" evidence="1">
    <location>
        <begin position="180"/>
        <end position="191"/>
    </location>
</feature>
<feature type="region of interest" description="Disordered" evidence="1">
    <location>
        <begin position="175"/>
        <end position="225"/>
    </location>
</feature>
<feature type="compositionally biased region" description="Polar residues" evidence="1">
    <location>
        <begin position="203"/>
        <end position="225"/>
    </location>
</feature>
<protein>
    <recommendedName>
        <fullName evidence="2">PH domain-containing protein</fullName>
    </recommendedName>
</protein>
<dbReference type="Proteomes" id="UP000198406">
    <property type="component" value="Unassembled WGS sequence"/>
</dbReference>
<proteinExistence type="predicted"/>
<name>A0A1Z5JDA0_FISSO</name>
<evidence type="ECO:0000256" key="1">
    <source>
        <dbReference type="SAM" id="MobiDB-lite"/>
    </source>
</evidence>
<reference evidence="3 4" key="1">
    <citation type="journal article" date="2015" name="Plant Cell">
        <title>Oil accumulation by the oleaginous diatom Fistulifera solaris as revealed by the genome and transcriptome.</title>
        <authorList>
            <person name="Tanaka T."/>
            <person name="Maeda Y."/>
            <person name="Veluchamy A."/>
            <person name="Tanaka M."/>
            <person name="Abida H."/>
            <person name="Marechal E."/>
            <person name="Bowler C."/>
            <person name="Muto M."/>
            <person name="Sunaga Y."/>
            <person name="Tanaka M."/>
            <person name="Yoshino T."/>
            <person name="Taniguchi T."/>
            <person name="Fukuda Y."/>
            <person name="Nemoto M."/>
            <person name="Matsumoto M."/>
            <person name="Wong P.S."/>
            <person name="Aburatani S."/>
            <person name="Fujibuchi W."/>
        </authorList>
    </citation>
    <scope>NUCLEOTIDE SEQUENCE [LARGE SCALE GENOMIC DNA]</scope>
    <source>
        <strain evidence="3 4">JPCC DA0580</strain>
    </source>
</reference>
<organism evidence="3 4">
    <name type="scientific">Fistulifera solaris</name>
    <name type="common">Oleaginous diatom</name>
    <dbReference type="NCBI Taxonomy" id="1519565"/>
    <lineage>
        <taxon>Eukaryota</taxon>
        <taxon>Sar</taxon>
        <taxon>Stramenopiles</taxon>
        <taxon>Ochrophyta</taxon>
        <taxon>Bacillariophyta</taxon>
        <taxon>Bacillariophyceae</taxon>
        <taxon>Bacillariophycidae</taxon>
        <taxon>Naviculales</taxon>
        <taxon>Naviculaceae</taxon>
        <taxon>Fistulifera</taxon>
    </lineage>
</organism>
<dbReference type="InParanoid" id="A0A1Z5JDA0"/>
<feature type="compositionally biased region" description="Polar residues" evidence="1">
    <location>
        <begin position="269"/>
        <end position="296"/>
    </location>
</feature>
<dbReference type="EMBL" id="BDSP01000048">
    <property type="protein sequence ID" value="GAX11983.1"/>
    <property type="molecule type" value="Genomic_DNA"/>
</dbReference>
<evidence type="ECO:0000259" key="2">
    <source>
        <dbReference type="PROSITE" id="PS50003"/>
    </source>
</evidence>
<evidence type="ECO:0000313" key="4">
    <source>
        <dbReference type="Proteomes" id="UP000198406"/>
    </source>
</evidence>
<comment type="caution">
    <text evidence="3">The sequence shown here is derived from an EMBL/GenBank/DDBJ whole genome shotgun (WGS) entry which is preliminary data.</text>
</comment>
<feature type="domain" description="PH" evidence="2">
    <location>
        <begin position="30"/>
        <end position="135"/>
    </location>
</feature>
<accession>A0A1Z5JDA0</accession>
<dbReference type="OrthoDB" id="47455at2759"/>
<dbReference type="InterPro" id="IPR001849">
    <property type="entry name" value="PH_domain"/>
</dbReference>
<gene>
    <name evidence="3" type="ORF">FisN_8Lh077</name>
</gene>
<feature type="compositionally biased region" description="Pro residues" evidence="1">
    <location>
        <begin position="257"/>
        <end position="267"/>
    </location>
</feature>
<feature type="region of interest" description="Disordered" evidence="1">
    <location>
        <begin position="249"/>
        <end position="296"/>
    </location>
</feature>